<evidence type="ECO:0000313" key="9">
    <source>
        <dbReference type="Proteomes" id="UP000638732"/>
    </source>
</evidence>
<sequence>MKKRYIKYGAVVLIGIGALASCKKSFLELDPKGQFLEGTYYSTPDQAFAGLVAAYDPLNTQTGGSDNTYSDPLGPLNSGSDDCVAGGGSSTDQNTWQAMNDMTMLTPAVGPQGEFWNINFTGVNHANLILSKLEGAAIPGLSTSLQARYIAEAKFLRGHYYFDLVRIFGNVPLILKVLTSADLYNQKQVAPEAVYAQVEADLTAAIPNLPATVAASENGRVTQGAAKALLGKVLLYEKKYAQAAAQFADVNGTPGGTSTYGYHLLSNFGDIFSPDHKFSTESIFEIARTGSQSYSWNNWNQFKSSVYTQMIGARSFNGPIYWAGWGFNPVTTSLATALKGDPRYGYTVLNMDSLSKATNSTYQPSYQNTGYFIQKYAPLLKYKAATGTTELNFPNDYIEIRLADTYLMEAEALVQGNGDVARAAALLNAVRARVGLAPTTATLANIQNERRLELATEGHRYFDLVRWGLAPTVLASKHFTAGKNEILPIPLNELNNTVLVQNKGY</sequence>
<dbReference type="GO" id="GO:0009279">
    <property type="term" value="C:cell outer membrane"/>
    <property type="evidence" value="ECO:0007669"/>
    <property type="project" value="UniProtKB-SubCell"/>
</dbReference>
<keyword evidence="5" id="KW-0998">Cell outer membrane</keyword>
<dbReference type="InterPro" id="IPR011990">
    <property type="entry name" value="TPR-like_helical_dom_sf"/>
</dbReference>
<evidence type="ECO:0000259" key="7">
    <source>
        <dbReference type="Pfam" id="PF14322"/>
    </source>
</evidence>
<proteinExistence type="inferred from homology"/>
<evidence type="ECO:0000256" key="4">
    <source>
        <dbReference type="ARBA" id="ARBA00023136"/>
    </source>
</evidence>
<feature type="domain" description="SusD-like N-terminal" evidence="7">
    <location>
        <begin position="90"/>
        <end position="235"/>
    </location>
</feature>
<dbReference type="SUPFAM" id="SSF48452">
    <property type="entry name" value="TPR-like"/>
    <property type="match status" value="1"/>
</dbReference>
<dbReference type="InterPro" id="IPR033985">
    <property type="entry name" value="SusD-like_N"/>
</dbReference>
<dbReference type="InterPro" id="IPR012944">
    <property type="entry name" value="SusD_RagB_dom"/>
</dbReference>
<evidence type="ECO:0000256" key="2">
    <source>
        <dbReference type="ARBA" id="ARBA00006275"/>
    </source>
</evidence>
<gene>
    <name evidence="8" type="ORF">GSY63_19250</name>
</gene>
<evidence type="ECO:0000256" key="1">
    <source>
        <dbReference type="ARBA" id="ARBA00004442"/>
    </source>
</evidence>
<evidence type="ECO:0000313" key="8">
    <source>
        <dbReference type="EMBL" id="NCD71513.1"/>
    </source>
</evidence>
<protein>
    <submittedName>
        <fullName evidence="8">RagB/SusD family nutrient uptake outer membrane protein</fullName>
    </submittedName>
</protein>
<evidence type="ECO:0000256" key="3">
    <source>
        <dbReference type="ARBA" id="ARBA00022729"/>
    </source>
</evidence>
<keyword evidence="9" id="KW-1185">Reference proteome</keyword>
<comment type="caution">
    <text evidence="8">The sequence shown here is derived from an EMBL/GenBank/DDBJ whole genome shotgun (WGS) entry which is preliminary data.</text>
</comment>
<dbReference type="Pfam" id="PF14322">
    <property type="entry name" value="SusD-like_3"/>
    <property type="match status" value="1"/>
</dbReference>
<reference evidence="8" key="1">
    <citation type="submission" date="2020-01" db="EMBL/GenBank/DDBJ databases">
        <authorList>
            <person name="Seo Y.L."/>
        </authorList>
    </citation>
    <scope>NUCLEOTIDE SEQUENCE</scope>
    <source>
        <strain evidence="8">R11</strain>
    </source>
</reference>
<comment type="similarity">
    <text evidence="2">Belongs to the SusD family.</text>
</comment>
<dbReference type="AlphaFoldDB" id="A0A966DTQ5"/>
<dbReference type="PROSITE" id="PS51257">
    <property type="entry name" value="PROKAR_LIPOPROTEIN"/>
    <property type="match status" value="1"/>
</dbReference>
<dbReference type="CDD" id="cd08977">
    <property type="entry name" value="SusD"/>
    <property type="match status" value="1"/>
</dbReference>
<dbReference type="Gene3D" id="1.25.40.390">
    <property type="match status" value="1"/>
</dbReference>
<dbReference type="EMBL" id="WWEO01000044">
    <property type="protein sequence ID" value="NCD71513.1"/>
    <property type="molecule type" value="Genomic_DNA"/>
</dbReference>
<keyword evidence="3" id="KW-0732">Signal</keyword>
<feature type="domain" description="RagB/SusD" evidence="6">
    <location>
        <begin position="355"/>
        <end position="471"/>
    </location>
</feature>
<dbReference type="Proteomes" id="UP000638732">
    <property type="component" value="Unassembled WGS sequence"/>
</dbReference>
<evidence type="ECO:0000259" key="6">
    <source>
        <dbReference type="Pfam" id="PF07980"/>
    </source>
</evidence>
<organism evidence="8 9">
    <name type="scientific">Mucilaginibacter agri</name>
    <dbReference type="NCBI Taxonomy" id="2695265"/>
    <lineage>
        <taxon>Bacteria</taxon>
        <taxon>Pseudomonadati</taxon>
        <taxon>Bacteroidota</taxon>
        <taxon>Sphingobacteriia</taxon>
        <taxon>Sphingobacteriales</taxon>
        <taxon>Sphingobacteriaceae</taxon>
        <taxon>Mucilaginibacter</taxon>
    </lineage>
</organism>
<keyword evidence="4" id="KW-0472">Membrane</keyword>
<comment type="subcellular location">
    <subcellularLocation>
        <location evidence="1">Cell outer membrane</location>
    </subcellularLocation>
</comment>
<dbReference type="RefSeq" id="WP_166587462.1">
    <property type="nucleotide sequence ID" value="NZ_WWEO01000044.1"/>
</dbReference>
<dbReference type="Pfam" id="PF07980">
    <property type="entry name" value="SusD_RagB"/>
    <property type="match status" value="1"/>
</dbReference>
<reference evidence="8" key="2">
    <citation type="submission" date="2020-10" db="EMBL/GenBank/DDBJ databases">
        <title>Mucilaginibacter sp. nov., isolated from soil.</title>
        <authorList>
            <person name="Jeon C.O."/>
        </authorList>
    </citation>
    <scope>NUCLEOTIDE SEQUENCE</scope>
    <source>
        <strain evidence="8">R11</strain>
    </source>
</reference>
<evidence type="ECO:0000256" key="5">
    <source>
        <dbReference type="ARBA" id="ARBA00023237"/>
    </source>
</evidence>
<name>A0A966DTQ5_9SPHI</name>
<accession>A0A966DTQ5</accession>